<feature type="region of interest" description="Disordered" evidence="2">
    <location>
        <begin position="176"/>
        <end position="196"/>
    </location>
</feature>
<gene>
    <name evidence="3" type="ORF">Tci_570072</name>
</gene>
<sequence>NVHLRSFLISCLLYNEVAPHCYHSAAKSNFGGVTLEIDSLKRRVKKLENKQRSRTHKLKRVYKVGLSARVESSYDNEDLGEDASKQGKKIHDIDVDEDITPVNDQDDEQMFDLIVDVAHVNASGEINAANIATTISVAATTISVAATITTEEVTLAKSLVELKASKPKEKGIVLQEPSESPTTITISSKKSQDKEKGIMVEEPVKPKKKDQVGLDEEVALKLQVEFDKEEQRLARESAQKKEEANIALIEELNDIQTKIDADYQLAQILQAEEQQELTDAKKATLFMQFLKKRRTFFAEKATEEKRNKPPTQAQQRKIMCTYLKNMEGKKLKYLKNKSFDSIQKMFDKAFNRVNTFVDYKTELVEDEKGVAIDIIPLAVKPPSIVDWKIQKEGKKSCYKIIRADGSSKIYLVFSHVLKRFDEEDVETLWKLVKAKHESTRPEENYERGALFELGSSGESDWKSWVRWWSGENG</sequence>
<keyword evidence="1" id="KW-0175">Coiled coil</keyword>
<feature type="compositionally biased region" description="Low complexity" evidence="2">
    <location>
        <begin position="176"/>
        <end position="189"/>
    </location>
</feature>
<evidence type="ECO:0000256" key="2">
    <source>
        <dbReference type="SAM" id="MobiDB-lite"/>
    </source>
</evidence>
<accession>A0A699IZ49</accession>
<organism evidence="3">
    <name type="scientific">Tanacetum cinerariifolium</name>
    <name type="common">Dalmatian daisy</name>
    <name type="synonym">Chrysanthemum cinerariifolium</name>
    <dbReference type="NCBI Taxonomy" id="118510"/>
    <lineage>
        <taxon>Eukaryota</taxon>
        <taxon>Viridiplantae</taxon>
        <taxon>Streptophyta</taxon>
        <taxon>Embryophyta</taxon>
        <taxon>Tracheophyta</taxon>
        <taxon>Spermatophyta</taxon>
        <taxon>Magnoliopsida</taxon>
        <taxon>eudicotyledons</taxon>
        <taxon>Gunneridae</taxon>
        <taxon>Pentapetalae</taxon>
        <taxon>asterids</taxon>
        <taxon>campanulids</taxon>
        <taxon>Asterales</taxon>
        <taxon>Asteraceae</taxon>
        <taxon>Asteroideae</taxon>
        <taxon>Anthemideae</taxon>
        <taxon>Anthemidinae</taxon>
        <taxon>Tanacetum</taxon>
    </lineage>
</organism>
<evidence type="ECO:0000256" key="1">
    <source>
        <dbReference type="SAM" id="Coils"/>
    </source>
</evidence>
<feature type="coiled-coil region" evidence="1">
    <location>
        <begin position="30"/>
        <end position="57"/>
    </location>
</feature>
<name>A0A699IZ49_TANCI</name>
<dbReference type="AlphaFoldDB" id="A0A699IZ49"/>
<dbReference type="EMBL" id="BKCJ010350903">
    <property type="protein sequence ID" value="GEZ98099.1"/>
    <property type="molecule type" value="Genomic_DNA"/>
</dbReference>
<evidence type="ECO:0000313" key="3">
    <source>
        <dbReference type="EMBL" id="GEZ98099.1"/>
    </source>
</evidence>
<protein>
    <submittedName>
        <fullName evidence="3">Uncharacterized protein</fullName>
    </submittedName>
</protein>
<proteinExistence type="predicted"/>
<feature type="non-terminal residue" evidence="3">
    <location>
        <position position="1"/>
    </location>
</feature>
<reference evidence="3" key="1">
    <citation type="journal article" date="2019" name="Sci. Rep.">
        <title>Draft genome of Tanacetum cinerariifolium, the natural source of mosquito coil.</title>
        <authorList>
            <person name="Yamashiro T."/>
            <person name="Shiraishi A."/>
            <person name="Satake H."/>
            <person name="Nakayama K."/>
        </authorList>
    </citation>
    <scope>NUCLEOTIDE SEQUENCE</scope>
</reference>
<comment type="caution">
    <text evidence="3">The sequence shown here is derived from an EMBL/GenBank/DDBJ whole genome shotgun (WGS) entry which is preliminary data.</text>
</comment>
<feature type="coiled-coil region" evidence="1">
    <location>
        <begin position="219"/>
        <end position="258"/>
    </location>
</feature>